<dbReference type="Proteomes" id="UP000176603">
    <property type="component" value="Unassembled WGS sequence"/>
</dbReference>
<dbReference type="STRING" id="1802399.A3E39_01250"/>
<dbReference type="InterPro" id="IPR008928">
    <property type="entry name" value="6-hairpin_glycosidase_sf"/>
</dbReference>
<dbReference type="SUPFAM" id="SSF48208">
    <property type="entry name" value="Six-hairpin glycosidases"/>
    <property type="match status" value="1"/>
</dbReference>
<dbReference type="EMBL" id="MGEH01000024">
    <property type="protein sequence ID" value="OGL78770.1"/>
    <property type="molecule type" value="Genomic_DNA"/>
</dbReference>
<dbReference type="AlphaFoldDB" id="A0A1F7UKF6"/>
<dbReference type="Gene3D" id="1.50.10.20">
    <property type="match status" value="1"/>
</dbReference>
<feature type="domain" description="Non-reducing end beta-L-arabinofuranosidase-like GH127 catalytic" evidence="1">
    <location>
        <begin position="54"/>
        <end position="222"/>
    </location>
</feature>
<comment type="caution">
    <text evidence="2">The sequence shown here is derived from an EMBL/GenBank/DDBJ whole genome shotgun (WGS) entry which is preliminary data.</text>
</comment>
<proteinExistence type="predicted"/>
<dbReference type="GO" id="GO:0005975">
    <property type="term" value="P:carbohydrate metabolic process"/>
    <property type="evidence" value="ECO:0007669"/>
    <property type="project" value="InterPro"/>
</dbReference>
<organism evidence="2 3">
    <name type="scientific">Candidatus Uhrbacteria bacterium RIFCSPHIGHO2_12_FULL_60_25</name>
    <dbReference type="NCBI Taxonomy" id="1802399"/>
    <lineage>
        <taxon>Bacteria</taxon>
        <taxon>Candidatus Uhriibacteriota</taxon>
    </lineage>
</organism>
<evidence type="ECO:0000259" key="1">
    <source>
        <dbReference type="Pfam" id="PF07944"/>
    </source>
</evidence>
<evidence type="ECO:0000313" key="2">
    <source>
        <dbReference type="EMBL" id="OGL78770.1"/>
    </source>
</evidence>
<evidence type="ECO:0000313" key="3">
    <source>
        <dbReference type="Proteomes" id="UP000176603"/>
    </source>
</evidence>
<accession>A0A1F7UKF6</accession>
<name>A0A1F7UKF6_9BACT</name>
<dbReference type="Pfam" id="PF07944">
    <property type="entry name" value="Beta-AFase-like_GH127_cat"/>
    <property type="match status" value="1"/>
</dbReference>
<reference evidence="2 3" key="1">
    <citation type="journal article" date="2016" name="Nat. Commun.">
        <title>Thousands of microbial genomes shed light on interconnected biogeochemical processes in an aquifer system.</title>
        <authorList>
            <person name="Anantharaman K."/>
            <person name="Brown C.T."/>
            <person name="Hug L.A."/>
            <person name="Sharon I."/>
            <person name="Castelle C.J."/>
            <person name="Probst A.J."/>
            <person name="Thomas B.C."/>
            <person name="Singh A."/>
            <person name="Wilkins M.J."/>
            <person name="Karaoz U."/>
            <person name="Brodie E.L."/>
            <person name="Williams K.H."/>
            <person name="Hubbard S.S."/>
            <person name="Banfield J.F."/>
        </authorList>
    </citation>
    <scope>NUCLEOTIDE SEQUENCE [LARGE SCALE GENOMIC DNA]</scope>
</reference>
<gene>
    <name evidence="2" type="ORF">A3E39_01250</name>
</gene>
<dbReference type="InterPro" id="IPR012878">
    <property type="entry name" value="Beta-AFase-like_GH127_cat"/>
</dbReference>
<protein>
    <recommendedName>
        <fullName evidence="1">Non-reducing end beta-L-arabinofuranosidase-like GH127 catalytic domain-containing protein</fullName>
    </recommendedName>
</protein>
<sequence>MADDMTFAAAEWLLNSGIQNPPGTHEMHGADVGGSFNAWFNPQTHTHSYIYTEISGYALTTLLYLYRRYGDARFKRHATLVGEWLHNIQLPTGALPTAFYIEATPFQKSSDLHAFDVGMVLNGLVCLHRETLEERYLQSAIRAADWIAGIQRGDGSVPAMTDAVTGATKDHEGTWSTQPGPYHGKLAIGLLNLFDLTRDPRYADAARALCNYTLTRQKKNGQFLTYGNLDGTNFHPHAYACEGLYAAGCYLNELRYLDAARRGTEWALSLCKDGIIPRHIHDERINYHERADIQMQISRLATLFHIQDDNATQLFQRLPEYRYRHDQDTQGGGFIFGKSSAGELLPHVNAWVTMFSLQAISLGADPDAQFDPFYLI</sequence>